<dbReference type="SUPFAM" id="SSF48557">
    <property type="entry name" value="L-aspartase-like"/>
    <property type="match status" value="1"/>
</dbReference>
<evidence type="ECO:0000256" key="12">
    <source>
        <dbReference type="NCBIfam" id="TIGR00928"/>
    </source>
</evidence>
<name>A0A6N6RVV2_9GAMM</name>
<comment type="similarity">
    <text evidence="3 13">Belongs to the lyase 1 family. Adenylosuccinate lyase subfamily.</text>
</comment>
<dbReference type="GO" id="GO:0004018">
    <property type="term" value="F:N6-(1,2-dicarboxyethyl)AMP AMP-lyase (fumarate-forming) activity"/>
    <property type="evidence" value="ECO:0007669"/>
    <property type="project" value="UniProtKB-UniRule"/>
</dbReference>
<evidence type="ECO:0000259" key="15">
    <source>
        <dbReference type="Pfam" id="PF08328"/>
    </source>
</evidence>
<evidence type="ECO:0000256" key="11">
    <source>
        <dbReference type="ARBA" id="ARBA00049115"/>
    </source>
</evidence>
<keyword evidence="7 13" id="KW-0456">Lyase</keyword>
<dbReference type="InterPro" id="IPR000362">
    <property type="entry name" value="Fumarate_lyase_fam"/>
</dbReference>
<comment type="catalytic activity">
    <reaction evidence="8">
        <text>(2S)-2-[5-amino-1-(5-phospho-beta-D-ribosyl)imidazole-4-carboxamido]succinate = 5-amino-1-(5-phospho-beta-D-ribosyl)imidazole-4-carboxamide + fumarate</text>
        <dbReference type="Rhea" id="RHEA:23920"/>
        <dbReference type="ChEBI" id="CHEBI:29806"/>
        <dbReference type="ChEBI" id="CHEBI:58443"/>
        <dbReference type="ChEBI" id="CHEBI:58475"/>
        <dbReference type="EC" id="4.3.2.2"/>
    </reaction>
    <physiologicalReaction direction="left-to-right" evidence="8">
        <dbReference type="Rhea" id="RHEA:23921"/>
    </physiologicalReaction>
</comment>
<dbReference type="InterPro" id="IPR047136">
    <property type="entry name" value="PurB_bact"/>
</dbReference>
<protein>
    <recommendedName>
        <fullName evidence="5 12">Adenylosuccinate lyase</fullName>
        <shortName evidence="13">ASL</shortName>
        <ecNumber evidence="4 12">4.3.2.2</ecNumber>
    </recommendedName>
    <alternativeName>
        <fullName evidence="10 13">Adenylosuccinase</fullName>
    </alternativeName>
</protein>
<dbReference type="Proteomes" id="UP000434870">
    <property type="component" value="Unassembled WGS sequence"/>
</dbReference>
<feature type="domain" description="Adenylosuccinate lyase PurB C-terminal" evidence="15">
    <location>
        <begin position="332"/>
        <end position="446"/>
    </location>
</feature>
<evidence type="ECO:0000256" key="13">
    <source>
        <dbReference type="RuleBase" id="RU361172"/>
    </source>
</evidence>
<dbReference type="CDD" id="cd01598">
    <property type="entry name" value="PurB"/>
    <property type="match status" value="1"/>
</dbReference>
<dbReference type="Pfam" id="PF08328">
    <property type="entry name" value="ASL_C"/>
    <property type="match status" value="1"/>
</dbReference>
<dbReference type="PROSITE" id="PS00163">
    <property type="entry name" value="FUMARATE_LYASES"/>
    <property type="match status" value="1"/>
</dbReference>
<feature type="domain" description="Fumarate lyase N-terminal" evidence="14">
    <location>
        <begin position="14"/>
        <end position="313"/>
    </location>
</feature>
<dbReference type="PANTHER" id="PTHR43411:SF1">
    <property type="entry name" value="ADENYLOSUCCINATE LYASE"/>
    <property type="match status" value="1"/>
</dbReference>
<evidence type="ECO:0000256" key="2">
    <source>
        <dbReference type="ARBA" id="ARBA00004734"/>
    </source>
</evidence>
<dbReference type="GO" id="GO:0005829">
    <property type="term" value="C:cytosol"/>
    <property type="evidence" value="ECO:0007669"/>
    <property type="project" value="TreeGrafter"/>
</dbReference>
<evidence type="ECO:0000256" key="7">
    <source>
        <dbReference type="ARBA" id="ARBA00023239"/>
    </source>
</evidence>
<dbReference type="GO" id="GO:0006189">
    <property type="term" value="P:'de novo' IMP biosynthetic process"/>
    <property type="evidence" value="ECO:0007669"/>
    <property type="project" value="UniProtKB-UniPathway"/>
</dbReference>
<dbReference type="AlphaFoldDB" id="A0A6N6RVV2"/>
<comment type="caution">
    <text evidence="16">The sequence shown here is derived from an EMBL/GenBank/DDBJ whole genome shotgun (WGS) entry which is preliminary data.</text>
</comment>
<comment type="catalytic activity">
    <reaction evidence="11">
        <text>N(6)-(1,2-dicarboxyethyl)-AMP = fumarate + AMP</text>
        <dbReference type="Rhea" id="RHEA:16853"/>
        <dbReference type="ChEBI" id="CHEBI:29806"/>
        <dbReference type="ChEBI" id="CHEBI:57567"/>
        <dbReference type="ChEBI" id="CHEBI:456215"/>
        <dbReference type="EC" id="4.3.2.2"/>
    </reaction>
    <physiologicalReaction direction="left-to-right" evidence="11">
        <dbReference type="Rhea" id="RHEA:16854"/>
    </physiologicalReaction>
</comment>
<comment type="pathway">
    <text evidence="1 13">Purine metabolism; IMP biosynthesis via de novo pathway; 5-amino-1-(5-phospho-D-ribosyl)imidazole-4-carboxamide from 5-amino-1-(5-phospho-D-ribosyl)imidazole-4-carboxylate: step 2/2.</text>
</comment>
<dbReference type="NCBIfam" id="TIGR00928">
    <property type="entry name" value="purB"/>
    <property type="match status" value="1"/>
</dbReference>
<dbReference type="Pfam" id="PF00206">
    <property type="entry name" value="Lyase_1"/>
    <property type="match status" value="1"/>
</dbReference>
<dbReference type="Gene3D" id="1.10.40.30">
    <property type="entry name" value="Fumarase/aspartase (C-terminal domain)"/>
    <property type="match status" value="1"/>
</dbReference>
<evidence type="ECO:0000256" key="1">
    <source>
        <dbReference type="ARBA" id="ARBA00004706"/>
    </source>
</evidence>
<accession>A0A6N6RVV2</accession>
<comment type="pathway">
    <text evidence="2 13">Purine metabolism; AMP biosynthesis via de novo pathway; AMP from IMP: step 2/2.</text>
</comment>
<evidence type="ECO:0000256" key="3">
    <source>
        <dbReference type="ARBA" id="ARBA00008273"/>
    </source>
</evidence>
<evidence type="ECO:0000256" key="5">
    <source>
        <dbReference type="ARBA" id="ARBA00017058"/>
    </source>
</evidence>
<dbReference type="EC" id="4.3.2.2" evidence="4 12"/>
<evidence type="ECO:0000256" key="6">
    <source>
        <dbReference type="ARBA" id="ARBA00022755"/>
    </source>
</evidence>
<dbReference type="FunFam" id="1.10.275.10:FF:000003">
    <property type="entry name" value="Adenylosuccinate lyase"/>
    <property type="match status" value="1"/>
</dbReference>
<dbReference type="InterPro" id="IPR008948">
    <property type="entry name" value="L-Aspartase-like"/>
</dbReference>
<evidence type="ECO:0000256" key="8">
    <source>
        <dbReference type="ARBA" id="ARBA00024477"/>
    </source>
</evidence>
<gene>
    <name evidence="16" type="primary">purB</name>
    <name evidence="16" type="ORF">F8B77_07010</name>
</gene>
<dbReference type="UniPathway" id="UPA00074">
    <property type="reaction ID" value="UER00132"/>
</dbReference>
<evidence type="ECO:0000259" key="14">
    <source>
        <dbReference type="Pfam" id="PF00206"/>
    </source>
</evidence>
<sequence>MELSALTAVSPVDGRYGSKTISLRSIFSEYGLLKYRTVVEVRWLQKLAAAQSIAEVATLSAEANQFLDDIAANFSEEDAMRIKDIERTTNHDVKAVEYFLKEKVADVPELHAINEFIHFACTSEDINNTSHALMLKEARDTVILPEIRNVIDAIKALANEYRDVPLLSRTHGQPASPSTMGKEMANVAYRMERQYKQIENVEILAKINGAVGNYNAHLSAYPDVDWHAFSEEFITESLGVNWNPYTTQIEPHDYIAELFDAIARFNTILLDFDRDVWGYIALGHFKQKTIAGEIGSSTMPHKVNPIDFENSEGNLGLANAIFSHLAQKLPVSRWQRDLTDSTVLRNLGVGCGYAIIAYTSTLKGISKLEINRAALEAELDKNWEVLAEPVQTVMRRYGIEKPYEKLKELTRGKRVDGEGMRAFIDGLEIPEDEKVRLKEMTPANYIGQAIELTDKL</sequence>
<dbReference type="EMBL" id="WBVP01000005">
    <property type="protein sequence ID" value="KAB2825390.1"/>
    <property type="molecule type" value="Genomic_DNA"/>
</dbReference>
<dbReference type="InterPro" id="IPR013539">
    <property type="entry name" value="PurB_C"/>
</dbReference>
<organism evidence="16 17">
    <name type="scientific">Aliivibrio finisterrensis</name>
    <dbReference type="NCBI Taxonomy" id="511998"/>
    <lineage>
        <taxon>Bacteria</taxon>
        <taxon>Pseudomonadati</taxon>
        <taxon>Pseudomonadota</taxon>
        <taxon>Gammaproteobacteria</taxon>
        <taxon>Vibrionales</taxon>
        <taxon>Vibrionaceae</taxon>
        <taxon>Aliivibrio</taxon>
    </lineage>
</organism>
<dbReference type="RefSeq" id="WP_151654763.1">
    <property type="nucleotide sequence ID" value="NZ_WBVP01000005.1"/>
</dbReference>
<evidence type="ECO:0000313" key="17">
    <source>
        <dbReference type="Proteomes" id="UP000434870"/>
    </source>
</evidence>
<dbReference type="PRINTS" id="PR00149">
    <property type="entry name" value="FUMRATELYASE"/>
</dbReference>
<reference evidence="16 17" key="1">
    <citation type="submission" date="2019-09" db="EMBL/GenBank/DDBJ databases">
        <title>Genome of Aliivibrio finisterrensis LMG 23869 (type strain).</title>
        <authorList>
            <person name="Bowman J.P."/>
        </authorList>
    </citation>
    <scope>NUCLEOTIDE SEQUENCE [LARGE SCALE GENOMIC DNA]</scope>
    <source>
        <strain evidence="16 17">LMG 23869</strain>
    </source>
</reference>
<dbReference type="PANTHER" id="PTHR43411">
    <property type="entry name" value="ADENYLOSUCCINATE LYASE"/>
    <property type="match status" value="1"/>
</dbReference>
<dbReference type="GO" id="GO:0044208">
    <property type="term" value="P:'de novo' AMP biosynthetic process"/>
    <property type="evidence" value="ECO:0007669"/>
    <property type="project" value="UniProtKB-UniPathway"/>
</dbReference>
<evidence type="ECO:0000256" key="4">
    <source>
        <dbReference type="ARBA" id="ARBA00012339"/>
    </source>
</evidence>
<dbReference type="UniPathway" id="UPA00075">
    <property type="reaction ID" value="UER00336"/>
</dbReference>
<comment type="function">
    <text evidence="9">Catalyzes two reactions in de novo purine nucleotide biosynthesis. Catalyzes the breakdown of 5-aminoimidazole- (N-succinylocarboxamide) ribotide (SAICAR or 2-[5-amino-1-(5-phospho-beta-D-ribosyl)imidazole-4-carboxamido]succinate) to 5-aminoimidazole-4-carboxamide ribotide (AICAR or 5-amino-1-(5-phospho-beta-D-ribosyl)imidazole-4-carboxamide) and fumarate, and of adenylosuccinate (ADS or N(6)-(1,2-dicarboxyethyl)-AMP) to adenosine monophosphate (AMP) and fumarate.</text>
</comment>
<proteinExistence type="inferred from homology"/>
<dbReference type="Gene3D" id="1.10.275.10">
    <property type="entry name" value="Fumarase/aspartase (N-terminal domain)"/>
    <property type="match status" value="1"/>
</dbReference>
<keyword evidence="6 13" id="KW-0658">Purine biosynthesis</keyword>
<evidence type="ECO:0000256" key="9">
    <source>
        <dbReference type="ARBA" id="ARBA00025012"/>
    </source>
</evidence>
<evidence type="ECO:0000256" key="10">
    <source>
        <dbReference type="ARBA" id="ARBA00030717"/>
    </source>
</evidence>
<evidence type="ECO:0000313" key="16">
    <source>
        <dbReference type="EMBL" id="KAB2825390.1"/>
    </source>
</evidence>
<dbReference type="InterPro" id="IPR004769">
    <property type="entry name" value="Pur_lyase"/>
</dbReference>
<dbReference type="InterPro" id="IPR022761">
    <property type="entry name" value="Fumarate_lyase_N"/>
</dbReference>
<dbReference type="FunFam" id="1.20.200.10:FF:000004">
    <property type="entry name" value="Adenylosuccinate lyase"/>
    <property type="match status" value="1"/>
</dbReference>
<dbReference type="FunFam" id="1.10.40.30:FF:000004">
    <property type="entry name" value="Adenylosuccinate lyase"/>
    <property type="match status" value="1"/>
</dbReference>
<dbReference type="NCBIfam" id="NF006764">
    <property type="entry name" value="PRK09285.1"/>
    <property type="match status" value="1"/>
</dbReference>
<dbReference type="Gene3D" id="1.20.200.10">
    <property type="entry name" value="Fumarase/aspartase (Central domain)"/>
    <property type="match status" value="1"/>
</dbReference>
<dbReference type="InterPro" id="IPR020557">
    <property type="entry name" value="Fumarate_lyase_CS"/>
</dbReference>
<dbReference type="InterPro" id="IPR024083">
    <property type="entry name" value="Fumarase/histidase_N"/>
</dbReference>